<gene>
    <name evidence="2" type="ORF">LMG32289_00921</name>
</gene>
<accession>A0ABM8WG40</accession>
<evidence type="ECO:0000313" key="2">
    <source>
        <dbReference type="EMBL" id="CAG9166080.1"/>
    </source>
</evidence>
<dbReference type="Pfam" id="PF14082">
    <property type="entry name" value="SduA_C"/>
    <property type="match status" value="1"/>
</dbReference>
<feature type="domain" description="Shedu protein SduA C-terminal" evidence="1">
    <location>
        <begin position="198"/>
        <end position="373"/>
    </location>
</feature>
<evidence type="ECO:0000313" key="3">
    <source>
        <dbReference type="Proteomes" id="UP000706525"/>
    </source>
</evidence>
<dbReference type="InterPro" id="IPR025359">
    <property type="entry name" value="SduA_C"/>
</dbReference>
<protein>
    <recommendedName>
        <fullName evidence="1">Shedu protein SduA C-terminal domain-containing protein</fullName>
    </recommendedName>
</protein>
<name>A0ABM8WG40_9BURK</name>
<evidence type="ECO:0000259" key="1">
    <source>
        <dbReference type="Pfam" id="PF14082"/>
    </source>
</evidence>
<dbReference type="RefSeq" id="WP_223982554.1">
    <property type="nucleotide sequence ID" value="NZ_CAJZAG010000002.1"/>
</dbReference>
<keyword evidence="3" id="KW-1185">Reference proteome</keyword>
<sequence length="397" mass="45340">MDDEEKIHRNKLPNKTYISPRIYIDAHDSVRIASKVIDSDGIHYATVKKEVVLRRTEKGRTEIVVKFLESTRDLRVLTIQAFNGQTGTPHKTHFSFTGEEIPKLLTFFENIASVEFPNQDRINITDTELRRLVLSKEQAVSLVHDNQDIFAEVIRQEITKEDVVALGYRKRQVATFCKLLSEPSYFEQVKVAKGLRGDEALWQRFFERNRWIFGYGLSYFFISGFDNRKLEQVVQGHDLINRGKRADALMKTRGIVSSLCFVEIKTHTTKLIDSTQYRPGCWAPSKELSGAVAQVQATVASAMRSLHEYIRPTDIQGVPTGEEVFNFKPRAFIVIGALSEFTTESGVNTEQLRSFELYRNSISSIDILTFDELFERCRFIVQSEVGRTSGEVGPDHG</sequence>
<proteinExistence type="predicted"/>
<dbReference type="Proteomes" id="UP000706525">
    <property type="component" value="Unassembled WGS sequence"/>
</dbReference>
<organism evidence="2 3">
    <name type="scientific">Cupriavidus pampae</name>
    <dbReference type="NCBI Taxonomy" id="659251"/>
    <lineage>
        <taxon>Bacteria</taxon>
        <taxon>Pseudomonadati</taxon>
        <taxon>Pseudomonadota</taxon>
        <taxon>Betaproteobacteria</taxon>
        <taxon>Burkholderiales</taxon>
        <taxon>Burkholderiaceae</taxon>
        <taxon>Cupriavidus</taxon>
    </lineage>
</organism>
<reference evidence="2 3" key="1">
    <citation type="submission" date="2021-08" db="EMBL/GenBank/DDBJ databases">
        <authorList>
            <person name="Peeters C."/>
        </authorList>
    </citation>
    <scope>NUCLEOTIDE SEQUENCE [LARGE SCALE GENOMIC DNA]</scope>
    <source>
        <strain evidence="2 3">LMG 32289</strain>
    </source>
</reference>
<dbReference type="EMBL" id="CAJZAG010000002">
    <property type="protein sequence ID" value="CAG9166080.1"/>
    <property type="molecule type" value="Genomic_DNA"/>
</dbReference>
<comment type="caution">
    <text evidence="2">The sequence shown here is derived from an EMBL/GenBank/DDBJ whole genome shotgun (WGS) entry which is preliminary data.</text>
</comment>